<feature type="domain" description="Diacylglycerol glucosyltransferase N-terminal" evidence="6">
    <location>
        <begin position="20"/>
        <end position="186"/>
    </location>
</feature>
<reference evidence="7" key="1">
    <citation type="submission" date="2023-12" db="EMBL/GenBank/DDBJ databases">
        <title>Fervidustalea candida gen. nov., sp. nov., a novel member of the family Paenibacillaceae isolated from a geothermal area.</title>
        <authorList>
            <person name="Li W.-J."/>
            <person name="Jiao J.-Y."/>
            <person name="Chen Y."/>
        </authorList>
    </citation>
    <scope>NUCLEOTIDE SEQUENCE</scope>
    <source>
        <strain evidence="7">SYSU GA230002</strain>
    </source>
</reference>
<dbReference type="SUPFAM" id="SSF53756">
    <property type="entry name" value="UDP-Glycosyltransferase/glycogen phosphorylase"/>
    <property type="match status" value="1"/>
</dbReference>
<dbReference type="PANTHER" id="PTHR43025">
    <property type="entry name" value="MONOGALACTOSYLDIACYLGLYCEROL SYNTHASE"/>
    <property type="match status" value="1"/>
</dbReference>
<dbReference type="Pfam" id="PF04101">
    <property type="entry name" value="Glyco_tran_28_C"/>
    <property type="match status" value="1"/>
</dbReference>
<dbReference type="Proteomes" id="UP001310386">
    <property type="component" value="Unassembled WGS sequence"/>
</dbReference>
<evidence type="ECO:0000256" key="2">
    <source>
        <dbReference type="ARBA" id="ARBA00006962"/>
    </source>
</evidence>
<proteinExistence type="inferred from homology"/>
<comment type="subcellular location">
    <subcellularLocation>
        <location evidence="1">Membrane</location>
    </subcellularLocation>
</comment>
<sequence>MNIGDKIKVLVLSSDFGDGHQQAANAIFEANKLYRRTEAEVIVTDFMEWTHPRLHSLSRYLYIQSVRKFPSLYGYLFHKTRRPNSWSDALKKLKLFGLSRVMRLIQEVRPTIIVSTFPIAAAAMSILKANGLISIPTVTVITDHTDHSYWIHPHTDTYIVGSDRVREALIGLGIGESRIAVTGIPVRPHFCRSYDRSSLFAKYGLNSSLPTVLVMGGGFGMISEGLIELLNSDALNEQMQFIIVCGRNRKLQNHLLDELAHSRHHLMITGYVDHIHELMAVSDLIITKPGGLTTSEAVALELPMLLYKPLPGQEQDNAAFLLQSGVALLADNDADLIFKLTEVLRRRDILEAMRLNARELGMKHAAFKVLDTIMLARGPLTYHVINA</sequence>
<evidence type="ECO:0000256" key="3">
    <source>
        <dbReference type="ARBA" id="ARBA00022676"/>
    </source>
</evidence>
<dbReference type="InterPro" id="IPR009695">
    <property type="entry name" value="Diacylglyc_glucosyltr_N"/>
</dbReference>
<comment type="similarity">
    <text evidence="2">Belongs to the glycosyltransferase 28 family.</text>
</comment>
<dbReference type="InterPro" id="IPR007235">
    <property type="entry name" value="Glyco_trans_28_C"/>
</dbReference>
<evidence type="ECO:0000256" key="1">
    <source>
        <dbReference type="ARBA" id="ARBA00004370"/>
    </source>
</evidence>
<dbReference type="Gene3D" id="3.40.50.2000">
    <property type="entry name" value="Glycogen Phosphorylase B"/>
    <property type="match status" value="1"/>
</dbReference>
<keyword evidence="3" id="KW-0328">Glycosyltransferase</keyword>
<dbReference type="RefSeq" id="WP_371752989.1">
    <property type="nucleotide sequence ID" value="NZ_JAYJLD010000004.1"/>
</dbReference>
<feature type="domain" description="Glycosyl transferase family 28 C-terminal" evidence="5">
    <location>
        <begin position="211"/>
        <end position="346"/>
    </location>
</feature>
<evidence type="ECO:0000313" key="7">
    <source>
        <dbReference type="EMBL" id="MEB3100875.1"/>
    </source>
</evidence>
<evidence type="ECO:0000259" key="5">
    <source>
        <dbReference type="Pfam" id="PF04101"/>
    </source>
</evidence>
<dbReference type="Pfam" id="PF06925">
    <property type="entry name" value="MGDG_synth"/>
    <property type="match status" value="1"/>
</dbReference>
<accession>A0ABU5ZIF1</accession>
<dbReference type="PANTHER" id="PTHR43025:SF3">
    <property type="entry name" value="MONOGALACTOSYLDIACYLGLYCEROL SYNTHASE 1, CHLOROPLASTIC"/>
    <property type="match status" value="1"/>
</dbReference>
<comment type="caution">
    <text evidence="7">The sequence shown here is derived from an EMBL/GenBank/DDBJ whole genome shotgun (WGS) entry which is preliminary data.</text>
</comment>
<gene>
    <name evidence="7" type="ORF">VF724_04290</name>
</gene>
<dbReference type="InterPro" id="IPR050519">
    <property type="entry name" value="Glycosyltransf_28_UgtP"/>
</dbReference>
<name>A0ABU5ZIF1_9BACL</name>
<dbReference type="EMBL" id="JAYJLD010000004">
    <property type="protein sequence ID" value="MEB3100875.1"/>
    <property type="molecule type" value="Genomic_DNA"/>
</dbReference>
<protein>
    <submittedName>
        <fullName evidence="7">Glycosyltransferase</fullName>
    </submittedName>
</protein>
<keyword evidence="4" id="KW-0808">Transferase</keyword>
<evidence type="ECO:0000259" key="6">
    <source>
        <dbReference type="Pfam" id="PF06925"/>
    </source>
</evidence>
<organism evidence="7 8">
    <name type="scientific">Ferviditalea candida</name>
    <dbReference type="NCBI Taxonomy" id="3108399"/>
    <lineage>
        <taxon>Bacteria</taxon>
        <taxon>Bacillati</taxon>
        <taxon>Bacillota</taxon>
        <taxon>Bacilli</taxon>
        <taxon>Bacillales</taxon>
        <taxon>Paenibacillaceae</taxon>
        <taxon>Ferviditalea</taxon>
    </lineage>
</organism>
<keyword evidence="8" id="KW-1185">Reference proteome</keyword>
<evidence type="ECO:0000256" key="4">
    <source>
        <dbReference type="ARBA" id="ARBA00022679"/>
    </source>
</evidence>
<evidence type="ECO:0000313" key="8">
    <source>
        <dbReference type="Proteomes" id="UP001310386"/>
    </source>
</evidence>